<keyword evidence="7 8" id="KW-0472">Membrane</keyword>
<protein>
    <submittedName>
        <fullName evidence="10">Dolichyl-phosphate-mannose-protein mannosyltransferase</fullName>
    </submittedName>
</protein>
<evidence type="ECO:0000313" key="11">
    <source>
        <dbReference type="Proteomes" id="UP000198748"/>
    </source>
</evidence>
<keyword evidence="4 10" id="KW-0808">Transferase</keyword>
<evidence type="ECO:0000256" key="4">
    <source>
        <dbReference type="ARBA" id="ARBA00022679"/>
    </source>
</evidence>
<keyword evidence="11" id="KW-1185">Reference proteome</keyword>
<comment type="subcellular location">
    <subcellularLocation>
        <location evidence="1">Cell membrane</location>
        <topology evidence="1">Multi-pass membrane protein</topology>
    </subcellularLocation>
</comment>
<dbReference type="OrthoDB" id="9813729at2"/>
<feature type="transmembrane region" description="Helical" evidence="8">
    <location>
        <begin position="5"/>
        <end position="23"/>
    </location>
</feature>
<feature type="transmembrane region" description="Helical" evidence="8">
    <location>
        <begin position="266"/>
        <end position="283"/>
    </location>
</feature>
<gene>
    <name evidence="10" type="ORF">SAMN04487996_121116</name>
</gene>
<dbReference type="Pfam" id="PF13231">
    <property type="entry name" value="PMT_2"/>
    <property type="match status" value="1"/>
</dbReference>
<evidence type="ECO:0000259" key="9">
    <source>
        <dbReference type="Pfam" id="PF13231"/>
    </source>
</evidence>
<feature type="transmembrane region" description="Helical" evidence="8">
    <location>
        <begin position="289"/>
        <end position="306"/>
    </location>
</feature>
<feature type="transmembrane region" description="Helical" evidence="8">
    <location>
        <begin position="313"/>
        <end position="334"/>
    </location>
</feature>
<evidence type="ECO:0000313" key="10">
    <source>
        <dbReference type="EMBL" id="SDG67044.1"/>
    </source>
</evidence>
<evidence type="ECO:0000256" key="1">
    <source>
        <dbReference type="ARBA" id="ARBA00004651"/>
    </source>
</evidence>
<evidence type="ECO:0000256" key="3">
    <source>
        <dbReference type="ARBA" id="ARBA00022676"/>
    </source>
</evidence>
<keyword evidence="5 8" id="KW-0812">Transmembrane</keyword>
<evidence type="ECO:0000256" key="5">
    <source>
        <dbReference type="ARBA" id="ARBA00022692"/>
    </source>
</evidence>
<evidence type="ECO:0000256" key="8">
    <source>
        <dbReference type="SAM" id="Phobius"/>
    </source>
</evidence>
<dbReference type="EMBL" id="FNAN01000021">
    <property type="protein sequence ID" value="SDG67044.1"/>
    <property type="molecule type" value="Genomic_DNA"/>
</dbReference>
<name>A0A1G7W4X4_9BACT</name>
<keyword evidence="3 10" id="KW-0328">Glycosyltransferase</keyword>
<proteinExistence type="predicted"/>
<sequence length="502" mass="57513">MTRRTILLLTLIVLKFLLQYFLIIPGYELHRDEYLHLDQGSHLAWGFLSVPPVTSWLAWVIQALGNGEWTVRFFPALFGALTILVVWRTVERLGGNLYACLLAGFCTLFSVLLRLNQLFQPNSLDVLCWTALYYFLISFIQTDNRRWLYAFAAVFAIGFLNKYNIAFAVVGLLPAILLTPQRKMLLNRHIYLALLLALLLISPNLIWQYQNNFPVFHHMKLLAETQLVNVNRADFLKEQLLFFMSAIFVIVAGLYGLLVHKPLAPYRLFFFSIIITLAVFTYLRAKSYYAIGIYPVYIAFGAAYIGAKVKAAWLRGVFLLIPIILFIPLFYVAFPNKTPEEIAANPEPYQKLGMLRWEDGKDHQLPQDFADMVGWRELAGKVDAAYASMPEKAATLVLCDNYGQAGAINYYSKAGVKAVSFNADYVNWFDLSKRYKHLIRVKSWGDGEDEMKETGPLFATGYAADSVTNRYAREWGTTVFVFRDARIDINARIEKEIAEERW</sequence>
<feature type="transmembrane region" description="Helical" evidence="8">
    <location>
        <begin position="190"/>
        <end position="209"/>
    </location>
</feature>
<dbReference type="STRING" id="659014.SAMN04487996_121116"/>
<dbReference type="Proteomes" id="UP000198748">
    <property type="component" value="Unassembled WGS sequence"/>
</dbReference>
<evidence type="ECO:0000256" key="2">
    <source>
        <dbReference type="ARBA" id="ARBA00022475"/>
    </source>
</evidence>
<keyword evidence="2" id="KW-1003">Cell membrane</keyword>
<dbReference type="GO" id="GO:0016763">
    <property type="term" value="F:pentosyltransferase activity"/>
    <property type="evidence" value="ECO:0007669"/>
    <property type="project" value="TreeGrafter"/>
</dbReference>
<organism evidence="10 11">
    <name type="scientific">Dyadobacter soli</name>
    <dbReference type="NCBI Taxonomy" id="659014"/>
    <lineage>
        <taxon>Bacteria</taxon>
        <taxon>Pseudomonadati</taxon>
        <taxon>Bacteroidota</taxon>
        <taxon>Cytophagia</taxon>
        <taxon>Cytophagales</taxon>
        <taxon>Spirosomataceae</taxon>
        <taxon>Dyadobacter</taxon>
    </lineage>
</organism>
<dbReference type="AlphaFoldDB" id="A0A1G7W4X4"/>
<dbReference type="GO" id="GO:0009103">
    <property type="term" value="P:lipopolysaccharide biosynthetic process"/>
    <property type="evidence" value="ECO:0007669"/>
    <property type="project" value="UniProtKB-ARBA"/>
</dbReference>
<dbReference type="InterPro" id="IPR050297">
    <property type="entry name" value="LipidA_mod_glycosyltrf_83"/>
</dbReference>
<keyword evidence="6 8" id="KW-1133">Transmembrane helix</keyword>
<feature type="domain" description="Glycosyltransferase RgtA/B/C/D-like" evidence="9">
    <location>
        <begin position="50"/>
        <end position="207"/>
    </location>
</feature>
<evidence type="ECO:0000256" key="7">
    <source>
        <dbReference type="ARBA" id="ARBA00023136"/>
    </source>
</evidence>
<feature type="transmembrane region" description="Helical" evidence="8">
    <location>
        <begin position="73"/>
        <end position="90"/>
    </location>
</feature>
<dbReference type="GO" id="GO:0005886">
    <property type="term" value="C:plasma membrane"/>
    <property type="evidence" value="ECO:0007669"/>
    <property type="project" value="UniProtKB-SubCell"/>
</dbReference>
<evidence type="ECO:0000256" key="6">
    <source>
        <dbReference type="ARBA" id="ARBA00022989"/>
    </source>
</evidence>
<dbReference type="PANTHER" id="PTHR33908">
    <property type="entry name" value="MANNOSYLTRANSFERASE YKCB-RELATED"/>
    <property type="match status" value="1"/>
</dbReference>
<feature type="transmembrane region" description="Helical" evidence="8">
    <location>
        <begin position="240"/>
        <end position="259"/>
    </location>
</feature>
<feature type="transmembrane region" description="Helical" evidence="8">
    <location>
        <begin position="147"/>
        <end position="178"/>
    </location>
</feature>
<reference evidence="11" key="1">
    <citation type="submission" date="2016-10" db="EMBL/GenBank/DDBJ databases">
        <authorList>
            <person name="Varghese N."/>
            <person name="Submissions S."/>
        </authorList>
    </citation>
    <scope>NUCLEOTIDE SEQUENCE [LARGE SCALE GENOMIC DNA]</scope>
    <source>
        <strain evidence="11">DSM 25329</strain>
    </source>
</reference>
<feature type="transmembrane region" description="Helical" evidence="8">
    <location>
        <begin position="122"/>
        <end position="141"/>
    </location>
</feature>
<dbReference type="PANTHER" id="PTHR33908:SF11">
    <property type="entry name" value="MEMBRANE PROTEIN"/>
    <property type="match status" value="1"/>
</dbReference>
<dbReference type="RefSeq" id="WP_090156620.1">
    <property type="nucleotide sequence ID" value="NZ_FNAN01000021.1"/>
</dbReference>
<feature type="transmembrane region" description="Helical" evidence="8">
    <location>
        <begin position="43"/>
        <end position="61"/>
    </location>
</feature>
<feature type="transmembrane region" description="Helical" evidence="8">
    <location>
        <begin position="96"/>
        <end position="115"/>
    </location>
</feature>
<dbReference type="InterPro" id="IPR038731">
    <property type="entry name" value="RgtA/B/C-like"/>
</dbReference>
<accession>A0A1G7W4X4</accession>